<dbReference type="SUPFAM" id="SSF64356">
    <property type="entry name" value="SNARE-like"/>
    <property type="match status" value="1"/>
</dbReference>
<dbReference type="PROSITE" id="PS50297">
    <property type="entry name" value="ANK_REP_REGION"/>
    <property type="match status" value="1"/>
</dbReference>
<evidence type="ECO:0000256" key="1">
    <source>
        <dbReference type="ARBA" id="ARBA00004240"/>
    </source>
</evidence>
<dbReference type="PANTHER" id="PTHR23249">
    <property type="entry name" value="TRAFFICKING PROTEIN PARTICLE COMPLEX SUBUNIT"/>
    <property type="match status" value="1"/>
</dbReference>
<dbReference type="Gene3D" id="1.25.40.20">
    <property type="entry name" value="Ankyrin repeat-containing domain"/>
    <property type="match status" value="2"/>
</dbReference>
<evidence type="ECO:0000256" key="7">
    <source>
        <dbReference type="ARBA" id="ARBA00038179"/>
    </source>
</evidence>
<evidence type="ECO:0000313" key="11">
    <source>
        <dbReference type="EMBL" id="OQD93330.1"/>
    </source>
</evidence>
<accession>A0A1V6QVT2</accession>
<feature type="repeat" description="ANK" evidence="8">
    <location>
        <begin position="468"/>
        <end position="500"/>
    </location>
</feature>
<dbReference type="InterPro" id="IPR054471">
    <property type="entry name" value="GPIID_WHD"/>
</dbReference>
<dbReference type="SUPFAM" id="SSF48403">
    <property type="entry name" value="Ankyrin repeat"/>
    <property type="match status" value="1"/>
</dbReference>
<feature type="domain" description="GPI inositol-deacylase winged helix" evidence="10">
    <location>
        <begin position="13"/>
        <end position="86"/>
    </location>
</feature>
<dbReference type="CDD" id="cd14856">
    <property type="entry name" value="TRAPPC4_synbindin"/>
    <property type="match status" value="1"/>
</dbReference>
<evidence type="ECO:0000256" key="4">
    <source>
        <dbReference type="ARBA" id="ARBA00022824"/>
    </source>
</evidence>
<dbReference type="Gene3D" id="3.30.450.70">
    <property type="match status" value="1"/>
</dbReference>
<keyword evidence="12" id="KW-1185">Reference proteome</keyword>
<evidence type="ECO:0000259" key="10">
    <source>
        <dbReference type="Pfam" id="PF22939"/>
    </source>
</evidence>
<dbReference type="Pfam" id="PF22939">
    <property type="entry name" value="WHD_GPIID"/>
    <property type="match status" value="1"/>
</dbReference>
<feature type="compositionally biased region" description="Low complexity" evidence="9">
    <location>
        <begin position="652"/>
        <end position="666"/>
    </location>
</feature>
<dbReference type="STRING" id="60172.A0A1V6QVT2"/>
<dbReference type="GO" id="GO:0005783">
    <property type="term" value="C:endoplasmic reticulum"/>
    <property type="evidence" value="ECO:0007669"/>
    <property type="project" value="UniProtKB-SubCell"/>
</dbReference>
<evidence type="ECO:0000256" key="3">
    <source>
        <dbReference type="ARBA" id="ARBA00022448"/>
    </source>
</evidence>
<dbReference type="Proteomes" id="UP000191612">
    <property type="component" value="Unassembled WGS sequence"/>
</dbReference>
<gene>
    <name evidence="11" type="ORF">PENSOL_c033G05840</name>
</gene>
<name>A0A1V6QVT2_9EURO</name>
<dbReference type="InterPro" id="IPR007233">
    <property type="entry name" value="TRAPPC"/>
</dbReference>
<dbReference type="SMART" id="SM01399">
    <property type="entry name" value="Sybindin"/>
    <property type="match status" value="1"/>
</dbReference>
<keyword evidence="6" id="KW-0333">Golgi apparatus</keyword>
<evidence type="ECO:0000256" key="9">
    <source>
        <dbReference type="SAM" id="MobiDB-lite"/>
    </source>
</evidence>
<dbReference type="EMBL" id="MDYO01000033">
    <property type="protein sequence ID" value="OQD93330.1"/>
    <property type="molecule type" value="Genomic_DNA"/>
</dbReference>
<evidence type="ECO:0000256" key="6">
    <source>
        <dbReference type="ARBA" id="ARBA00023034"/>
    </source>
</evidence>
<dbReference type="InterPro" id="IPR036770">
    <property type="entry name" value="Ankyrin_rpt-contain_sf"/>
</dbReference>
<evidence type="ECO:0000256" key="8">
    <source>
        <dbReference type="PROSITE-ProRule" id="PRU00023"/>
    </source>
</evidence>
<reference evidence="12" key="1">
    <citation type="journal article" date="2017" name="Nat. Microbiol.">
        <title>Global analysis of biosynthetic gene clusters reveals vast potential of secondary metabolite production in Penicillium species.</title>
        <authorList>
            <person name="Nielsen J.C."/>
            <person name="Grijseels S."/>
            <person name="Prigent S."/>
            <person name="Ji B."/>
            <person name="Dainat J."/>
            <person name="Nielsen K.F."/>
            <person name="Frisvad J.C."/>
            <person name="Workman M."/>
            <person name="Nielsen J."/>
        </authorList>
    </citation>
    <scope>NUCLEOTIDE SEQUENCE [LARGE SCALE GENOMIC DNA]</scope>
    <source>
        <strain evidence="12">IBT 29525</strain>
    </source>
</reference>
<dbReference type="PROSITE" id="PS50088">
    <property type="entry name" value="ANK_REPEAT"/>
    <property type="match status" value="1"/>
</dbReference>
<dbReference type="GO" id="GO:0030008">
    <property type="term" value="C:TRAPP complex"/>
    <property type="evidence" value="ECO:0007669"/>
    <property type="project" value="InterPro"/>
</dbReference>
<dbReference type="Pfam" id="PF12796">
    <property type="entry name" value="Ank_2"/>
    <property type="match status" value="1"/>
</dbReference>
<keyword evidence="3" id="KW-0813">Transport</keyword>
<dbReference type="GO" id="GO:0005794">
    <property type="term" value="C:Golgi apparatus"/>
    <property type="evidence" value="ECO:0007669"/>
    <property type="project" value="UniProtKB-SubCell"/>
</dbReference>
<organism evidence="11 12">
    <name type="scientific">Penicillium solitum</name>
    <dbReference type="NCBI Taxonomy" id="60172"/>
    <lineage>
        <taxon>Eukaryota</taxon>
        <taxon>Fungi</taxon>
        <taxon>Dikarya</taxon>
        <taxon>Ascomycota</taxon>
        <taxon>Pezizomycotina</taxon>
        <taxon>Eurotiomycetes</taxon>
        <taxon>Eurotiomycetidae</taxon>
        <taxon>Eurotiales</taxon>
        <taxon>Aspergillaceae</taxon>
        <taxon>Penicillium</taxon>
    </lineage>
</organism>
<evidence type="ECO:0000256" key="2">
    <source>
        <dbReference type="ARBA" id="ARBA00004555"/>
    </source>
</evidence>
<comment type="caution">
    <text evidence="11">The sequence shown here is derived from an EMBL/GenBank/DDBJ whole genome shotgun (WGS) entry which is preliminary data.</text>
</comment>
<sequence length="755" mass="83389">MSEKTGSSPSYQRPILELLSVAQRPLTVDELREALSVLPGDTNWDPSRLLNNIMKILACCGSLVCIDEEELALRLVYHSVKQYLLGGLVQTQNDCILNGNHSIAEKSAHDRMSGIIITYLNYWVFDHQLVRGAIPDIKAGQVLNQAIHLSQFSSKATNLALKFLRDHGTSDFDMAGVLAEANRLRFKSENQFKFRDYANAHWSFHVARSLPFEMSLDALFRKLCSQGRVSPIIIDEDATLLILRAVQTGCDDAIEHVLSSSNVPVNSPLDRNGRTALYLATMGSFKGSVLCLLQSDNINVAARDVDMKTPLVLAFERRNLPVVQAYLDFKSVSKKANPLIIELLPQAVQVLNAQVSQFALKILRLAVINDNEALVGIFASSPVNITSNPEVWSIIHAAAIRGNRAIIQLMFDPVRTPYLDDNTTLMYDPLHLVAEAGDGYLTKFFLDSGKINAKSRDAPEAANQKDLRGQTPLHIATLKGDLGTVRLLLHYGAQPRLADDQACIPLHYAVENGYLDVVRSLIRLDEISVNRRNSQRRTPLHIATIKGLVGIVSEILNVPNVEIEASDLEHPLSAPYFSGHAVRTSATLTMGVFSLIIINKAGGLIYQREFQSGLRNLSTNDYLVLAGTFHGVHAITRSITPKIPIAQPAPSPATSSTGTTPPTASGYSYPNPGVPVSGLDYLETDKFRLTCFQTLTGTKFLLFTDPLTGSVDTIIQKIYELYADYVMKNPFYQIEMPVRCEAFDRHLGAWLRGRA</sequence>
<evidence type="ECO:0000256" key="5">
    <source>
        <dbReference type="ARBA" id="ARBA00022892"/>
    </source>
</evidence>
<dbReference type="GO" id="GO:0006888">
    <property type="term" value="P:endoplasmic reticulum to Golgi vesicle-mediated transport"/>
    <property type="evidence" value="ECO:0007669"/>
    <property type="project" value="TreeGrafter"/>
</dbReference>
<protein>
    <recommendedName>
        <fullName evidence="10">GPI inositol-deacylase winged helix domain-containing protein</fullName>
    </recommendedName>
</protein>
<dbReference type="AlphaFoldDB" id="A0A1V6QVT2"/>
<comment type="similarity">
    <text evidence="7">Belongs to the TRAPP small subunits family. TRAPPC4 subfamily.</text>
</comment>
<comment type="subcellular location">
    <subcellularLocation>
        <location evidence="1">Endoplasmic reticulum</location>
    </subcellularLocation>
    <subcellularLocation>
        <location evidence="2">Golgi apparatus</location>
    </subcellularLocation>
</comment>
<keyword evidence="8" id="KW-0040">ANK repeat</keyword>
<proteinExistence type="inferred from homology"/>
<dbReference type="InterPro" id="IPR002110">
    <property type="entry name" value="Ankyrin_rpt"/>
</dbReference>
<keyword evidence="4" id="KW-0256">Endoplasmic reticulum</keyword>
<dbReference type="Pfam" id="PF04099">
    <property type="entry name" value="Sybindin"/>
    <property type="match status" value="1"/>
</dbReference>
<evidence type="ECO:0000313" key="12">
    <source>
        <dbReference type="Proteomes" id="UP000191612"/>
    </source>
</evidence>
<feature type="region of interest" description="Disordered" evidence="9">
    <location>
        <begin position="646"/>
        <end position="669"/>
    </location>
</feature>
<dbReference type="PANTHER" id="PTHR23249:SF15">
    <property type="entry name" value="TRAFFICKING PROTEIN PARTICLE COMPLEX SUBUNIT 4"/>
    <property type="match status" value="1"/>
</dbReference>
<dbReference type="InterPro" id="IPR011012">
    <property type="entry name" value="Longin-like_dom_sf"/>
</dbReference>
<dbReference type="SMART" id="SM00248">
    <property type="entry name" value="ANK"/>
    <property type="match status" value="7"/>
</dbReference>
<keyword evidence="5" id="KW-0931">ER-Golgi transport</keyword>